<reference evidence="1" key="1">
    <citation type="submission" date="2018-11" db="EMBL/GenBank/DDBJ databases">
        <authorList>
            <person name="Alioto T."/>
            <person name="Alioto T."/>
        </authorList>
    </citation>
    <scope>NUCLEOTIDE SEQUENCE</scope>
</reference>
<gene>
    <name evidence="1" type="ORF">MGAL_10B074991</name>
</gene>
<evidence type="ECO:0000313" key="1">
    <source>
        <dbReference type="EMBL" id="VDI17079.1"/>
    </source>
</evidence>
<dbReference type="SUPFAM" id="SSF63829">
    <property type="entry name" value="Calcium-dependent phosphotriesterase"/>
    <property type="match status" value="1"/>
</dbReference>
<dbReference type="Gene3D" id="2.120.10.30">
    <property type="entry name" value="TolB, C-terminal domain"/>
    <property type="match status" value="1"/>
</dbReference>
<protein>
    <submittedName>
        <fullName evidence="1">Uncharacterized protein</fullName>
    </submittedName>
</protein>
<dbReference type="InterPro" id="IPR011042">
    <property type="entry name" value="6-blade_b-propeller_TolB-like"/>
</dbReference>
<proteinExistence type="predicted"/>
<sequence>MIGDLYTVPDMELIETYKSDLVNVTKILVCDDNTALIGSSAGEKLQKVKFENHKIKIVREFKIQIFDMAWINDEELLVSSRKYDLKIYHEDGQLKTYKSFSPLKTSCVHVTKNSKIIVGVSESSPVTLPPPSDCIRRLVVMNQDGDIQHTIEYNKDNQRLLSYPRRVKTFNDKILVVDIINKEEEGRVVLLDYGGQLHWTYNGYNSINSHQVKFYPKDVAITSTDMILVSDSLNHAIHILNPAGEVIVWKDVKSLGIELPWSLSIDNSDVLWIGCNTRIRDEIRKKKAYIFCVKLT</sequence>
<comment type="caution">
    <text evidence="1">The sequence shown here is derived from an EMBL/GenBank/DDBJ whole genome shotgun (WGS) entry which is preliminary data.</text>
</comment>
<organism evidence="1 2">
    <name type="scientific">Mytilus galloprovincialis</name>
    <name type="common">Mediterranean mussel</name>
    <dbReference type="NCBI Taxonomy" id="29158"/>
    <lineage>
        <taxon>Eukaryota</taxon>
        <taxon>Metazoa</taxon>
        <taxon>Spiralia</taxon>
        <taxon>Lophotrochozoa</taxon>
        <taxon>Mollusca</taxon>
        <taxon>Bivalvia</taxon>
        <taxon>Autobranchia</taxon>
        <taxon>Pteriomorphia</taxon>
        <taxon>Mytilida</taxon>
        <taxon>Mytiloidea</taxon>
        <taxon>Mytilidae</taxon>
        <taxon>Mytilinae</taxon>
        <taxon>Mytilus</taxon>
    </lineage>
</organism>
<dbReference type="AlphaFoldDB" id="A0A8B6DC11"/>
<evidence type="ECO:0000313" key="2">
    <source>
        <dbReference type="Proteomes" id="UP000596742"/>
    </source>
</evidence>
<name>A0A8B6DC11_MYTGA</name>
<accession>A0A8B6DC11</accession>
<dbReference type="Proteomes" id="UP000596742">
    <property type="component" value="Unassembled WGS sequence"/>
</dbReference>
<keyword evidence="2" id="KW-1185">Reference proteome</keyword>
<dbReference type="OrthoDB" id="10040059at2759"/>
<dbReference type="EMBL" id="UYJE01003165">
    <property type="protein sequence ID" value="VDI17079.1"/>
    <property type="molecule type" value="Genomic_DNA"/>
</dbReference>